<evidence type="ECO:0000313" key="1">
    <source>
        <dbReference type="EMBL" id="MFC3882984.1"/>
    </source>
</evidence>
<accession>A0ABV8B098</accession>
<proteinExistence type="predicted"/>
<dbReference type="Pfam" id="PF12438">
    <property type="entry name" value="DUF3679"/>
    <property type="match status" value="1"/>
</dbReference>
<dbReference type="RefSeq" id="WP_377912940.1">
    <property type="nucleotide sequence ID" value="NZ_JBHRZT010000020.1"/>
</dbReference>
<dbReference type="InterPro" id="IPR020534">
    <property type="entry name" value="Uncharacterised_YqxA"/>
</dbReference>
<evidence type="ECO:0000313" key="2">
    <source>
        <dbReference type="Proteomes" id="UP001595752"/>
    </source>
</evidence>
<reference evidence="2" key="1">
    <citation type="journal article" date="2019" name="Int. J. Syst. Evol. Microbiol.">
        <title>The Global Catalogue of Microorganisms (GCM) 10K type strain sequencing project: providing services to taxonomists for standard genome sequencing and annotation.</title>
        <authorList>
            <consortium name="The Broad Institute Genomics Platform"/>
            <consortium name="The Broad Institute Genome Sequencing Center for Infectious Disease"/>
            <person name="Wu L."/>
            <person name="Ma J."/>
        </authorList>
    </citation>
    <scope>NUCLEOTIDE SEQUENCE [LARGE SCALE GENOMIC DNA]</scope>
    <source>
        <strain evidence="2">CCUG 61889</strain>
    </source>
</reference>
<keyword evidence="2" id="KW-1185">Reference proteome</keyword>
<gene>
    <name evidence="1" type="ORF">ACFOU2_05465</name>
</gene>
<organism evidence="1 2">
    <name type="scientific">Bacillus songklensis</name>
    <dbReference type="NCBI Taxonomy" id="1069116"/>
    <lineage>
        <taxon>Bacteria</taxon>
        <taxon>Bacillati</taxon>
        <taxon>Bacillota</taxon>
        <taxon>Bacilli</taxon>
        <taxon>Bacillales</taxon>
        <taxon>Bacillaceae</taxon>
        <taxon>Bacillus</taxon>
    </lineage>
</organism>
<protein>
    <submittedName>
        <fullName evidence="1">YqxA family protein</fullName>
    </submittedName>
</protein>
<sequence>MIKFMMKSFMLTTILLFGVLLGMQLANNGMIKMKGYEDPEFLSAFTVSQTKEGEIKASVLGSKVRTLDLQQKQEQLEERKAFNFFSSFGKKFADAVHSAINKVVGQ</sequence>
<name>A0ABV8B098_9BACI</name>
<dbReference type="Proteomes" id="UP001595752">
    <property type="component" value="Unassembled WGS sequence"/>
</dbReference>
<comment type="caution">
    <text evidence="1">The sequence shown here is derived from an EMBL/GenBank/DDBJ whole genome shotgun (WGS) entry which is preliminary data.</text>
</comment>
<dbReference type="EMBL" id="JBHRZT010000020">
    <property type="protein sequence ID" value="MFC3882984.1"/>
    <property type="molecule type" value="Genomic_DNA"/>
</dbReference>